<feature type="domain" description="Choline/carnitine acyltransferase" evidence="20">
    <location>
        <begin position="58"/>
        <end position="639"/>
    </location>
</feature>
<evidence type="ECO:0000256" key="7">
    <source>
        <dbReference type="ARBA" id="ARBA00022832"/>
    </source>
</evidence>
<dbReference type="VEuPathDB" id="FungiDB:GVI51_J11649"/>
<evidence type="ECO:0000256" key="12">
    <source>
        <dbReference type="ARBA" id="ARBA00023140"/>
    </source>
</evidence>
<evidence type="ECO:0000256" key="11">
    <source>
        <dbReference type="ARBA" id="ARBA00023136"/>
    </source>
</evidence>
<keyword evidence="4" id="KW-0813">Transport</keyword>
<evidence type="ECO:0000256" key="6">
    <source>
        <dbReference type="ARBA" id="ARBA00022792"/>
    </source>
</evidence>
<dbReference type="GO" id="GO:0004092">
    <property type="term" value="F:carnitine O-acetyltransferase activity"/>
    <property type="evidence" value="ECO:0007669"/>
    <property type="project" value="UniProtKB-EC"/>
</dbReference>
<dbReference type="VEuPathDB" id="FungiDB:CAGL0J11836g"/>
<evidence type="ECO:0000256" key="10">
    <source>
        <dbReference type="ARBA" id="ARBA00023128"/>
    </source>
</evidence>
<proteinExistence type="inferred from homology"/>
<evidence type="ECO:0000256" key="19">
    <source>
        <dbReference type="RuleBase" id="RU003801"/>
    </source>
</evidence>
<comment type="subcellular location">
    <subcellularLocation>
        <location evidence="2">Mitochondrion inner membrane</location>
        <topology evidence="2">Peripheral membrane protein</topology>
        <orientation evidence="2">Matrix side</orientation>
    </subcellularLocation>
    <subcellularLocation>
        <location evidence="1">Peroxisome</location>
    </subcellularLocation>
</comment>
<evidence type="ECO:0000256" key="15">
    <source>
        <dbReference type="ARBA" id="ARBA00053195"/>
    </source>
</evidence>
<comment type="similarity">
    <text evidence="3 19">Belongs to the carnitine/choline acetyltransferase family.</text>
</comment>
<evidence type="ECO:0000256" key="5">
    <source>
        <dbReference type="ARBA" id="ARBA00022679"/>
    </source>
</evidence>
<comment type="function">
    <text evidence="15">Carnitine acetylase is specific for short chain fatty acids. Carnitine acetylase seems to affect the flux through the pyruvate dehydrogenase complex. It may be involved as well in the transport of acetyl-CoA into mitochondria.</text>
</comment>
<dbReference type="InterPro" id="IPR039551">
    <property type="entry name" value="Cho/carn_acyl_trans"/>
</dbReference>
<evidence type="ECO:0000256" key="17">
    <source>
        <dbReference type="ARBA" id="ARBA00073438"/>
    </source>
</evidence>
<keyword evidence="12" id="KW-0576">Peroxisome</keyword>
<dbReference type="OMA" id="KMDGTPT"/>
<dbReference type="AlphaFoldDB" id="A0A0W0DAM3"/>
<sequence>MSFRLVTIKRLMSSLKRFPFETKNGEVYLAQFPNSHYQNKRQNFKGETFSTQEQLPPLPVPELEQTINTYLQSIKPYVKDLSSQEALCKEFINGTGSVLQKRLLDFARDKRNWMSEFWDNQAYLQYDDPVIPYVSYFYSHAKLPAELAKIDKDPLLKATAIISTVIKFIESIKDESLPPEIIKGTPFCMNSFQLMFNNSRIPDTTQDSNVFYSVYENNFMIVTYKGNFYKVFTHFKENDMDEQSKTEAINKPLPVNLIWQQLYNIVNGPLSKNATAINSGVGSLTSLPRDQWREVHAELIKDPLAKESLETIHRASFMLCLDLDKSPVTLEEKSRNCWHGDGFNRFFDKPLQFFVTGNGTSGFLAEHSKMDGTPTLFLNTFVCQQLRKIDQSKFINSVFEPVRETDYHQPKLLPFVITPRISESVQAAQIQFRDVIEEHDLRVWHYNRYGKEFMKKNGMSPDAFIHQVIQLAIYKYLGRQLPTYEAASTRKYFKGRTEAGRSVSEPSANFVKTWESTNASDEERIEALKASAKYHAQYLKMAAEGQTIDRHFFGLKNMIRNGEEVPALFEDPIFKYSCTWYVSTSQLSCEYFDGYGWSQVNDNGVGLAYMLNKDWMHINIVTKPEKSMLSVDKLHYYLSEAADEIADTLNRSPTSTIKAKL</sequence>
<dbReference type="PANTHER" id="PTHR22589">
    <property type="entry name" value="CARNITINE O-ACYLTRANSFERASE"/>
    <property type="match status" value="1"/>
</dbReference>
<dbReference type="Pfam" id="PF00755">
    <property type="entry name" value="Carn_acyltransf"/>
    <property type="match status" value="1"/>
</dbReference>
<dbReference type="Gene3D" id="3.30.559.70">
    <property type="entry name" value="Choline/Carnitine o-acyltransferase, domain 2"/>
    <property type="match status" value="1"/>
</dbReference>
<dbReference type="VEuPathDB" id="FungiDB:GWK60_J11627"/>
<dbReference type="EMBL" id="LLZZ01000086">
    <property type="protein sequence ID" value="KTB09678.1"/>
    <property type="molecule type" value="Genomic_DNA"/>
</dbReference>
<dbReference type="InterPro" id="IPR000542">
    <property type="entry name" value="Carn_acyl_trans"/>
</dbReference>
<dbReference type="Gene3D" id="3.30.559.10">
    <property type="entry name" value="Chloramphenicol acetyltransferase-like domain"/>
    <property type="match status" value="1"/>
</dbReference>
<comment type="caution">
    <text evidence="22">The sequence shown here is derived from an EMBL/GenBank/DDBJ whole genome shotgun (WGS) entry which is preliminary data.</text>
</comment>
<keyword evidence="13 19" id="KW-0012">Acyltransferase</keyword>
<evidence type="ECO:0000256" key="9">
    <source>
        <dbReference type="ARBA" id="ARBA00023098"/>
    </source>
</evidence>
<keyword evidence="8" id="KW-0809">Transit peptide</keyword>
<dbReference type="FunFam" id="3.30.559.70:FF:000007">
    <property type="entry name" value="Carnitine O-acetyltransferase, mitochondrial"/>
    <property type="match status" value="1"/>
</dbReference>
<name>A0A0W0DAM3_CANGB</name>
<evidence type="ECO:0000313" key="21">
    <source>
        <dbReference type="EMBL" id="KTA95212.1"/>
    </source>
</evidence>
<evidence type="ECO:0000256" key="14">
    <source>
        <dbReference type="ARBA" id="ARBA00052702"/>
    </source>
</evidence>
<comment type="catalytic activity">
    <reaction evidence="14">
        <text>(R)-carnitine + acetyl-CoA = O-acetyl-(R)-carnitine + CoA</text>
        <dbReference type="Rhea" id="RHEA:21136"/>
        <dbReference type="ChEBI" id="CHEBI:16347"/>
        <dbReference type="ChEBI" id="CHEBI:57287"/>
        <dbReference type="ChEBI" id="CHEBI:57288"/>
        <dbReference type="ChEBI" id="CHEBI:57589"/>
        <dbReference type="EC" id="2.3.1.7"/>
    </reaction>
</comment>
<evidence type="ECO:0000256" key="13">
    <source>
        <dbReference type="ARBA" id="ARBA00023315"/>
    </source>
</evidence>
<dbReference type="GO" id="GO:0009437">
    <property type="term" value="P:carnitine metabolic process"/>
    <property type="evidence" value="ECO:0007669"/>
    <property type="project" value="EnsemblFungi"/>
</dbReference>
<keyword evidence="11" id="KW-0472">Membrane</keyword>
<dbReference type="EC" id="2.3.1.7" evidence="16"/>
<dbReference type="InterPro" id="IPR023213">
    <property type="entry name" value="CAT-like_dom_sf"/>
</dbReference>
<dbReference type="GO" id="GO:0006631">
    <property type="term" value="P:fatty acid metabolic process"/>
    <property type="evidence" value="ECO:0007669"/>
    <property type="project" value="UniProtKB-KW"/>
</dbReference>
<keyword evidence="6" id="KW-0999">Mitochondrion inner membrane</keyword>
<keyword evidence="5 19" id="KW-0808">Transferase</keyword>
<protein>
    <recommendedName>
        <fullName evidence="17">Carnitine O-acetyltransferase, mitochondrial</fullName>
        <ecNumber evidence="16">2.3.1.7</ecNumber>
    </recommendedName>
</protein>
<evidence type="ECO:0000256" key="8">
    <source>
        <dbReference type="ARBA" id="ARBA00022946"/>
    </source>
</evidence>
<keyword evidence="9" id="KW-0443">Lipid metabolism</keyword>
<keyword evidence="10" id="KW-0496">Mitochondrion</keyword>
<dbReference type="GO" id="GO:0005743">
    <property type="term" value="C:mitochondrial inner membrane"/>
    <property type="evidence" value="ECO:0007669"/>
    <property type="project" value="UniProtKB-SubCell"/>
</dbReference>
<evidence type="ECO:0000256" key="1">
    <source>
        <dbReference type="ARBA" id="ARBA00004275"/>
    </source>
</evidence>
<keyword evidence="7" id="KW-0276">Fatty acid metabolism</keyword>
<evidence type="ECO:0000256" key="16">
    <source>
        <dbReference type="ARBA" id="ARBA00066910"/>
    </source>
</evidence>
<dbReference type="InterPro" id="IPR042231">
    <property type="entry name" value="Cho/carn_acyl_trans_2"/>
</dbReference>
<evidence type="ECO:0000313" key="23">
    <source>
        <dbReference type="Proteomes" id="UP000054886"/>
    </source>
</evidence>
<evidence type="ECO:0000259" key="20">
    <source>
        <dbReference type="Pfam" id="PF00755"/>
    </source>
</evidence>
<dbReference type="SUPFAM" id="SSF52777">
    <property type="entry name" value="CoA-dependent acyltransferases"/>
    <property type="match status" value="2"/>
</dbReference>
<feature type="active site" description="Proton acceptor" evidence="18">
    <location>
        <position position="367"/>
    </location>
</feature>
<dbReference type="PROSITE" id="PS00439">
    <property type="entry name" value="ACYLTRANSF_C_1"/>
    <property type="match status" value="1"/>
</dbReference>
<evidence type="ECO:0000256" key="4">
    <source>
        <dbReference type="ARBA" id="ARBA00022448"/>
    </source>
</evidence>
<dbReference type="EMBL" id="LLZZ01000185">
    <property type="protein sequence ID" value="KTA95212.1"/>
    <property type="molecule type" value="Genomic_DNA"/>
</dbReference>
<organism evidence="22 23">
    <name type="scientific">Candida glabrata</name>
    <name type="common">Yeast</name>
    <name type="synonym">Torulopsis glabrata</name>
    <dbReference type="NCBI Taxonomy" id="5478"/>
    <lineage>
        <taxon>Eukaryota</taxon>
        <taxon>Fungi</taxon>
        <taxon>Dikarya</taxon>
        <taxon>Ascomycota</taxon>
        <taxon>Saccharomycotina</taxon>
        <taxon>Saccharomycetes</taxon>
        <taxon>Saccharomycetales</taxon>
        <taxon>Saccharomycetaceae</taxon>
        <taxon>Nakaseomyces</taxon>
    </lineage>
</organism>
<evidence type="ECO:0000313" key="22">
    <source>
        <dbReference type="EMBL" id="KTB09678.1"/>
    </source>
</evidence>
<evidence type="ECO:0000256" key="2">
    <source>
        <dbReference type="ARBA" id="ARBA00004443"/>
    </source>
</evidence>
<accession>A0A0W0DAM3</accession>
<evidence type="ECO:0000256" key="3">
    <source>
        <dbReference type="ARBA" id="ARBA00005232"/>
    </source>
</evidence>
<dbReference type="VEuPathDB" id="FungiDB:B1J91_J11836g"/>
<dbReference type="Proteomes" id="UP000054886">
    <property type="component" value="Unassembled WGS sequence"/>
</dbReference>
<dbReference type="PROSITE" id="PS00440">
    <property type="entry name" value="ACYLTRANSF_C_2"/>
    <property type="match status" value="1"/>
</dbReference>
<dbReference type="GO" id="GO:0005777">
    <property type="term" value="C:peroxisome"/>
    <property type="evidence" value="ECO:0007669"/>
    <property type="project" value="UniProtKB-SubCell"/>
</dbReference>
<reference evidence="22 23" key="1">
    <citation type="submission" date="2015-10" db="EMBL/GenBank/DDBJ databases">
        <title>Draft genomes sequences of Candida glabrata isolates 1A, 1B, 2A, 2B, 3A and 3B.</title>
        <authorList>
            <person name="Haavelsrud O.E."/>
            <person name="Gaustad P."/>
        </authorList>
    </citation>
    <scope>NUCLEOTIDE SEQUENCE [LARGE SCALE GENOMIC DNA]</scope>
    <source>
        <strain evidence="22">910700640</strain>
    </source>
</reference>
<dbReference type="PANTHER" id="PTHR22589:SF103">
    <property type="entry name" value="CARNITINE O-ACETYL-TRANSFERASE, ISOFORM A-RELATED"/>
    <property type="match status" value="1"/>
</dbReference>
<evidence type="ECO:0000256" key="18">
    <source>
        <dbReference type="PIRSR" id="PIRSR600542-1"/>
    </source>
</evidence>
<gene>
    <name evidence="22" type="ORF">AO440_004904</name>
    <name evidence="21" type="ORF">AO440_005538</name>
</gene>